<feature type="transmembrane region" description="Helical" evidence="2">
    <location>
        <begin position="625"/>
        <end position="642"/>
    </location>
</feature>
<dbReference type="Proteomes" id="UP001178507">
    <property type="component" value="Unassembled WGS sequence"/>
</dbReference>
<feature type="transmembrane region" description="Helical" evidence="2">
    <location>
        <begin position="494"/>
        <end position="514"/>
    </location>
</feature>
<reference evidence="3" key="1">
    <citation type="submission" date="2023-08" db="EMBL/GenBank/DDBJ databases">
        <authorList>
            <person name="Chen Y."/>
            <person name="Shah S."/>
            <person name="Dougan E. K."/>
            <person name="Thang M."/>
            <person name="Chan C."/>
        </authorList>
    </citation>
    <scope>NUCLEOTIDE SEQUENCE</scope>
</reference>
<evidence type="ECO:0000313" key="4">
    <source>
        <dbReference type="Proteomes" id="UP001178507"/>
    </source>
</evidence>
<proteinExistence type="predicted"/>
<evidence type="ECO:0000256" key="2">
    <source>
        <dbReference type="SAM" id="Phobius"/>
    </source>
</evidence>
<name>A0AA36HNA4_9DINO</name>
<evidence type="ECO:0008006" key="5">
    <source>
        <dbReference type="Google" id="ProtNLM"/>
    </source>
</evidence>
<feature type="region of interest" description="Disordered" evidence="1">
    <location>
        <begin position="134"/>
        <end position="196"/>
    </location>
</feature>
<feature type="region of interest" description="Disordered" evidence="1">
    <location>
        <begin position="294"/>
        <end position="317"/>
    </location>
</feature>
<feature type="transmembrane region" description="Helical" evidence="2">
    <location>
        <begin position="526"/>
        <end position="544"/>
    </location>
</feature>
<organism evidence="3 4">
    <name type="scientific">Effrenium voratum</name>
    <dbReference type="NCBI Taxonomy" id="2562239"/>
    <lineage>
        <taxon>Eukaryota</taxon>
        <taxon>Sar</taxon>
        <taxon>Alveolata</taxon>
        <taxon>Dinophyceae</taxon>
        <taxon>Suessiales</taxon>
        <taxon>Symbiodiniaceae</taxon>
        <taxon>Effrenium</taxon>
    </lineage>
</organism>
<comment type="caution">
    <text evidence="3">The sequence shown here is derived from an EMBL/GenBank/DDBJ whole genome shotgun (WGS) entry which is preliminary data.</text>
</comment>
<dbReference type="InterPro" id="IPR035897">
    <property type="entry name" value="Toll_tir_struct_dom_sf"/>
</dbReference>
<keyword evidence="2" id="KW-0812">Transmembrane</keyword>
<feature type="compositionally biased region" description="Low complexity" evidence="1">
    <location>
        <begin position="174"/>
        <end position="196"/>
    </location>
</feature>
<feature type="compositionally biased region" description="Polar residues" evidence="1">
    <location>
        <begin position="135"/>
        <end position="148"/>
    </location>
</feature>
<feature type="region of interest" description="Disordered" evidence="1">
    <location>
        <begin position="22"/>
        <end position="58"/>
    </location>
</feature>
<sequence>MLLDALFSALWSPPRQSGLCCSPDTRGPDVLLTRPDRTERTENHEHRERTEAEGCPGTPCAESRMCTHELQFVPVEDEVRLHDCFGESSKRRDPSSRTTVCPIVEGDDDFEEDAEKISLSIVEGDGRGIAAVTGKTIQQNSTNSTSLPPESLKTGKESQDREAKTPTGDTGRHSAFSRSAKSSFSSLSEQARKAAATRAAMENLNIDPDDDGRSQGGVLTRAVSRILRAGSSLSSILGGQRQQRMPTLNSITQRRTLASMVSLSLNSPQLLRATRAYKPLVHFGAVFRDRRSTRNGFGRSSSMSQSQRDPETGAPQLRKMDSFDDYMLSFQTRYIDQFWSHSWRASTRKKVLVLLLYYNQGAAVCFSVLAGVAALILRGMNILPEFLKVESVLGGEYSYAAWTSIFGMMAFLVVLFMWRPTQRVFLDKVCIHQKDPVLKKEGVESIGAFLYHSKTMLVLWDPSYATRLWCVFEMAAFAWAHRNDLKNRVEIRPVIFAPVYFGLMMSSIINWALICFFPKTLTLSVTFWPALESLICILGVHYLRSFHRDMTILRQHLAEFQVANSHCYCCSVQHKMPETGERISCDRDIIQACIVTWFGSLADFDNFVQAELAGYFWRSLGHFGLPYRWVVGSQLPVLWAYMDLIADGIQKQDSWYSAAMILEALTMWLCASPLVVAFVIWVTNLFQKKRTYMVCDLMVSGLAALLTLVPFVVLTFMWYLSRYAISSANPLPGAVVFFIVSAELTTLTFKWGRSNCLACC</sequence>
<feature type="transmembrane region" description="Helical" evidence="2">
    <location>
        <begin position="654"/>
        <end position="682"/>
    </location>
</feature>
<protein>
    <recommendedName>
        <fullName evidence="5">Transmembrane protein</fullName>
    </recommendedName>
</protein>
<dbReference type="EMBL" id="CAUJNA010000069">
    <property type="protein sequence ID" value="CAJ1371328.1"/>
    <property type="molecule type" value="Genomic_DNA"/>
</dbReference>
<keyword evidence="2" id="KW-0472">Membrane</keyword>
<keyword evidence="4" id="KW-1185">Reference proteome</keyword>
<feature type="compositionally biased region" description="Polar residues" evidence="1">
    <location>
        <begin position="294"/>
        <end position="307"/>
    </location>
</feature>
<dbReference type="SUPFAM" id="SSF52200">
    <property type="entry name" value="Toll/Interleukin receptor TIR domain"/>
    <property type="match status" value="1"/>
</dbReference>
<accession>A0AA36HNA4</accession>
<feature type="compositionally biased region" description="Basic and acidic residues" evidence="1">
    <location>
        <begin position="153"/>
        <end position="164"/>
    </location>
</feature>
<gene>
    <name evidence="3" type="ORF">EVOR1521_LOCUS1650</name>
</gene>
<feature type="transmembrane region" description="Helical" evidence="2">
    <location>
        <begin position="397"/>
        <end position="418"/>
    </location>
</feature>
<feature type="transmembrane region" description="Helical" evidence="2">
    <location>
        <begin position="694"/>
        <end position="719"/>
    </location>
</feature>
<dbReference type="AlphaFoldDB" id="A0AA36HNA4"/>
<feature type="transmembrane region" description="Helical" evidence="2">
    <location>
        <begin position="731"/>
        <end position="749"/>
    </location>
</feature>
<keyword evidence="2" id="KW-1133">Transmembrane helix</keyword>
<evidence type="ECO:0000256" key="1">
    <source>
        <dbReference type="SAM" id="MobiDB-lite"/>
    </source>
</evidence>
<feature type="transmembrane region" description="Helical" evidence="2">
    <location>
        <begin position="351"/>
        <end position="377"/>
    </location>
</feature>
<feature type="compositionally biased region" description="Basic and acidic residues" evidence="1">
    <location>
        <begin position="34"/>
        <end position="52"/>
    </location>
</feature>
<evidence type="ECO:0000313" key="3">
    <source>
        <dbReference type="EMBL" id="CAJ1371328.1"/>
    </source>
</evidence>